<evidence type="ECO:0000256" key="5">
    <source>
        <dbReference type="ARBA" id="ARBA00023172"/>
    </source>
</evidence>
<dbReference type="Proteomes" id="UP000563349">
    <property type="component" value="Unassembled WGS sequence"/>
</dbReference>
<reference evidence="7 8" key="1">
    <citation type="submission" date="2020-07" db="EMBL/GenBank/DDBJ databases">
        <title>MOT database genomes.</title>
        <authorList>
            <person name="Joseph S."/>
            <person name="Aduse-Opoku J."/>
            <person name="Hashim A."/>
            <person name="Wade W."/>
            <person name="Curtis M."/>
        </authorList>
    </citation>
    <scope>NUCLEOTIDE SEQUENCE [LARGE SCALE GENOMIC DNA]</scope>
    <source>
        <strain evidence="7 8">CCW311</strain>
    </source>
</reference>
<evidence type="ECO:0000256" key="1">
    <source>
        <dbReference type="ARBA" id="ARBA00002190"/>
    </source>
</evidence>
<protein>
    <recommendedName>
        <fullName evidence="6">Mutator family transposase</fullName>
    </recommendedName>
</protein>
<keyword evidence="5 6" id="KW-0233">DNA recombination</keyword>
<dbReference type="GO" id="GO:0006313">
    <property type="term" value="P:DNA transposition"/>
    <property type="evidence" value="ECO:0007669"/>
    <property type="project" value="UniProtKB-UniRule"/>
</dbReference>
<keyword evidence="8" id="KW-1185">Reference proteome</keyword>
<gene>
    <name evidence="7" type="ORF">HZY93_08925</name>
</gene>
<evidence type="ECO:0000313" key="8">
    <source>
        <dbReference type="Proteomes" id="UP000563349"/>
    </source>
</evidence>
<keyword evidence="3 6" id="KW-0815">Transposition</keyword>
<dbReference type="GO" id="GO:0003677">
    <property type="term" value="F:DNA binding"/>
    <property type="evidence" value="ECO:0007669"/>
    <property type="project" value="UniProtKB-UniRule"/>
</dbReference>
<keyword evidence="6" id="KW-0814">Transposable element</keyword>
<feature type="non-terminal residue" evidence="7">
    <location>
        <position position="1"/>
    </location>
</feature>
<dbReference type="EMBL" id="JACBYG010000459">
    <property type="protein sequence ID" value="NYS49994.1"/>
    <property type="molecule type" value="Genomic_DNA"/>
</dbReference>
<evidence type="ECO:0000313" key="7">
    <source>
        <dbReference type="EMBL" id="NYS49994.1"/>
    </source>
</evidence>
<evidence type="ECO:0000256" key="4">
    <source>
        <dbReference type="ARBA" id="ARBA00023125"/>
    </source>
</evidence>
<sequence>NNTAWSDLLEKIKANGVEQVSLFVTDGFKGLDQIIYQNFPLAKQQRCLVHISRNIGNRVKLVDRKDILEDFKMLHKCENRSQ</sequence>
<name>A0A7Z0LEG3_9STRE</name>
<keyword evidence="4 6" id="KW-0238">DNA-binding</keyword>
<dbReference type="Pfam" id="PF00872">
    <property type="entry name" value="Transposase_mut"/>
    <property type="match status" value="1"/>
</dbReference>
<dbReference type="PANTHER" id="PTHR33217:SF7">
    <property type="entry name" value="TRANSPOSASE FOR INSERTION SEQUENCE ELEMENT IS1081"/>
    <property type="match status" value="1"/>
</dbReference>
<comment type="similarity">
    <text evidence="2 6">Belongs to the transposase mutator family.</text>
</comment>
<proteinExistence type="inferred from homology"/>
<organism evidence="7 8">
    <name type="scientific">Streptococcus danieliae</name>
    <dbReference type="NCBI Taxonomy" id="747656"/>
    <lineage>
        <taxon>Bacteria</taxon>
        <taxon>Bacillati</taxon>
        <taxon>Bacillota</taxon>
        <taxon>Bacilli</taxon>
        <taxon>Lactobacillales</taxon>
        <taxon>Streptococcaceae</taxon>
        <taxon>Streptococcus</taxon>
    </lineage>
</organism>
<evidence type="ECO:0000256" key="6">
    <source>
        <dbReference type="RuleBase" id="RU365089"/>
    </source>
</evidence>
<accession>A0A7Z0LEG3</accession>
<comment type="caution">
    <text evidence="7">The sequence shown here is derived from an EMBL/GenBank/DDBJ whole genome shotgun (WGS) entry which is preliminary data.</text>
</comment>
<evidence type="ECO:0000256" key="3">
    <source>
        <dbReference type="ARBA" id="ARBA00022578"/>
    </source>
</evidence>
<dbReference type="InterPro" id="IPR001207">
    <property type="entry name" value="Transposase_mutator"/>
</dbReference>
<dbReference type="PANTHER" id="PTHR33217">
    <property type="entry name" value="TRANSPOSASE FOR INSERTION SEQUENCE ELEMENT IS1081"/>
    <property type="match status" value="1"/>
</dbReference>
<dbReference type="RefSeq" id="WP_179924441.1">
    <property type="nucleotide sequence ID" value="NZ_JACBYG010000459.1"/>
</dbReference>
<evidence type="ECO:0000256" key="2">
    <source>
        <dbReference type="ARBA" id="ARBA00010961"/>
    </source>
</evidence>
<comment type="function">
    <text evidence="1 6">Required for the transposition of the insertion element.</text>
</comment>
<feature type="non-terminal residue" evidence="7">
    <location>
        <position position="82"/>
    </location>
</feature>
<dbReference type="AlphaFoldDB" id="A0A7Z0LEG3"/>
<dbReference type="GO" id="GO:0004803">
    <property type="term" value="F:transposase activity"/>
    <property type="evidence" value="ECO:0007669"/>
    <property type="project" value="UniProtKB-UniRule"/>
</dbReference>